<dbReference type="AlphaFoldDB" id="Q01P80"/>
<name>Q01P80_SOLUE</name>
<protein>
    <submittedName>
        <fullName evidence="1">Uncharacterized protein</fullName>
    </submittedName>
</protein>
<dbReference type="HOGENOM" id="CLU_796694_0_0_0"/>
<sequence>MVASVLRVLRLAHVGVALLGGQQPAASVVVRVPATSNPYLAGMPAGTKSTYGDKAPEQSPVLVELSLTNAAAVIVTASGAINHLPGCPPTCDPPKGSAIARHQNGAEHGISDVAAPMNSLLGVFLGDDRPDRSRAPRALNFGQIGTQFLSISPQLKQVFFLGSGATRAGIPQRFMVPKGASRLFLGTMDGFEWNNNTGFFSVAVTIERTDVSSGLFSVDSTVYFAKFACMPNRSRCTPEREIVEERGDKQYHIVLPSQSEWGASIANPAEARVIIRAPSGTVCLGPDSCSGPQGTGKPAAADFVAPGKGVGALVSKTTGGRTYFSVNDRSGTAFQKHEGYFEFEVIVR</sequence>
<accession>Q01P80</accession>
<proteinExistence type="predicted"/>
<dbReference type="KEGG" id="sus:Acid_7638"/>
<evidence type="ECO:0000313" key="1">
    <source>
        <dbReference type="EMBL" id="ABJ88540.1"/>
    </source>
</evidence>
<dbReference type="EMBL" id="CP000473">
    <property type="protein sequence ID" value="ABJ88540.1"/>
    <property type="molecule type" value="Genomic_DNA"/>
</dbReference>
<organism evidence="1">
    <name type="scientific">Solibacter usitatus (strain Ellin6076)</name>
    <dbReference type="NCBI Taxonomy" id="234267"/>
    <lineage>
        <taxon>Bacteria</taxon>
        <taxon>Pseudomonadati</taxon>
        <taxon>Acidobacteriota</taxon>
        <taxon>Terriglobia</taxon>
        <taxon>Bryobacterales</taxon>
        <taxon>Solibacteraceae</taxon>
        <taxon>Candidatus Solibacter</taxon>
    </lineage>
</organism>
<gene>
    <name evidence="1" type="ordered locus">Acid_7638</name>
</gene>
<dbReference type="InParanoid" id="Q01P80"/>
<reference evidence="1" key="1">
    <citation type="submission" date="2006-10" db="EMBL/GenBank/DDBJ databases">
        <title>Complete sequence of Solibacter usitatus Ellin6076.</title>
        <authorList>
            <consortium name="US DOE Joint Genome Institute"/>
            <person name="Copeland A."/>
            <person name="Lucas S."/>
            <person name="Lapidus A."/>
            <person name="Barry K."/>
            <person name="Detter J.C."/>
            <person name="Glavina del Rio T."/>
            <person name="Hammon N."/>
            <person name="Israni S."/>
            <person name="Dalin E."/>
            <person name="Tice H."/>
            <person name="Pitluck S."/>
            <person name="Thompson L.S."/>
            <person name="Brettin T."/>
            <person name="Bruce D."/>
            <person name="Han C."/>
            <person name="Tapia R."/>
            <person name="Gilna P."/>
            <person name="Schmutz J."/>
            <person name="Larimer F."/>
            <person name="Land M."/>
            <person name="Hauser L."/>
            <person name="Kyrpides N."/>
            <person name="Mikhailova N."/>
            <person name="Janssen P.H."/>
            <person name="Kuske C.R."/>
            <person name="Richardson P."/>
        </authorList>
    </citation>
    <scope>NUCLEOTIDE SEQUENCE</scope>
    <source>
        <strain evidence="1">Ellin6076</strain>
    </source>
</reference>
<dbReference type="eggNOG" id="ENOG5030HCS">
    <property type="taxonomic scope" value="Bacteria"/>
</dbReference>